<organism evidence="3 4">
    <name type="scientific">Nocardia brasiliensis (strain ATCC 700358 / HUJEG-1)</name>
    <dbReference type="NCBI Taxonomy" id="1133849"/>
    <lineage>
        <taxon>Bacteria</taxon>
        <taxon>Bacillati</taxon>
        <taxon>Actinomycetota</taxon>
        <taxon>Actinomycetes</taxon>
        <taxon>Mycobacteriales</taxon>
        <taxon>Nocardiaceae</taxon>
        <taxon>Nocardia</taxon>
    </lineage>
</organism>
<sequence>MIGGCEREQVARGYCRAHINSLGKARRKGEREIDWCARQQPLHPVQSCAIDRCVHDKARGMVVGGVKRSLCVSHAQHLRNWLKQSRTSRHDPEWEEFFRDSTVVASTSPPSARGLLSLAALPIGLQREIRYALHRHAQIAWRAQWRPPVLRTVVEILVIAGVRSLTDPAVAELADANTRSPRYVLLALVSAARSLMFTAESARTAGWFDPILVGAAPFRDAGGRCRRKPWDLTPVKQRWLRDVLWDHLRDEALKPAGRSPTAQTIYYRLSGVGLLSAVLEHNRADHGEYPRALVKADAEMVKQTWDLWFQEKIPLPVVTAHNQPRVFSASTRQVLMSAVRIVLRDARAQGRTAAELDPFILSLPEYPVPQSNPRPRPLSYGDFQLLVAPESLRALDALDIENTGLSDIWLTHACQGGRIGETLSLRLGCIGIVGAAQPYIWRDVSKVGVVDYGMPCYLPVYECLLRRQEITRDRLRTRYRDELAALDERGQARLEARWEREMPLFPRANANYDLTLFATLAWFRDLFNEWLQGLGLSSITSHQTRATLATSLLNNGAPPALVRQLLGHFSEKALAHYATYNNDTMTRHLQRIWAAGPGMDKPGTILLRPTELKAENPAAVAARIDLTVVPVEHGLCRYSPVVGGAACPYGKNCSDGPKGPCEHFVLTGADLAYWERKRDAAVHFAEGAPTDDARDYILSQWETWDPVLTSLRQALDELGLLEAAEQLDLRSPVHDYFDPLFSTGFHLGQLNSTAETV</sequence>
<dbReference type="KEGG" id="nbr:O3I_024335"/>
<gene>
    <name evidence="3" type="ORF">O3I_024335</name>
</gene>
<keyword evidence="1" id="KW-0233">DNA recombination</keyword>
<dbReference type="AlphaFoldDB" id="K0F148"/>
<protein>
    <submittedName>
        <fullName evidence="3">Transposase</fullName>
    </submittedName>
</protein>
<dbReference type="GO" id="GO:0003677">
    <property type="term" value="F:DNA binding"/>
    <property type="evidence" value="ECO:0007669"/>
    <property type="project" value="InterPro"/>
</dbReference>
<dbReference type="GO" id="GO:0006310">
    <property type="term" value="P:DNA recombination"/>
    <property type="evidence" value="ECO:0007669"/>
    <property type="project" value="UniProtKB-KW"/>
</dbReference>
<dbReference type="InterPro" id="IPR011010">
    <property type="entry name" value="DNA_brk_join_enz"/>
</dbReference>
<dbReference type="SUPFAM" id="SSF56349">
    <property type="entry name" value="DNA breaking-rejoining enzymes"/>
    <property type="match status" value="1"/>
</dbReference>
<dbReference type="eggNOG" id="COG0582">
    <property type="taxonomic scope" value="Bacteria"/>
</dbReference>
<dbReference type="EMBL" id="CP003876">
    <property type="protein sequence ID" value="AFU02820.1"/>
    <property type="molecule type" value="Genomic_DNA"/>
</dbReference>
<keyword evidence="4" id="KW-1185">Reference proteome</keyword>
<dbReference type="Proteomes" id="UP000006304">
    <property type="component" value="Chromosome"/>
</dbReference>
<dbReference type="Gene3D" id="1.10.443.10">
    <property type="entry name" value="Intergrase catalytic core"/>
    <property type="match status" value="1"/>
</dbReference>
<evidence type="ECO:0000259" key="2">
    <source>
        <dbReference type="PROSITE" id="PS51898"/>
    </source>
</evidence>
<feature type="domain" description="Tyr recombinase" evidence="2">
    <location>
        <begin position="373"/>
        <end position="594"/>
    </location>
</feature>
<dbReference type="InterPro" id="IPR002104">
    <property type="entry name" value="Integrase_catalytic"/>
</dbReference>
<dbReference type="PROSITE" id="PS51898">
    <property type="entry name" value="TYR_RECOMBINASE"/>
    <property type="match status" value="1"/>
</dbReference>
<evidence type="ECO:0000313" key="3">
    <source>
        <dbReference type="EMBL" id="AFU02820.1"/>
    </source>
</evidence>
<name>K0F148_NOCB7</name>
<dbReference type="InterPro" id="IPR013762">
    <property type="entry name" value="Integrase-like_cat_sf"/>
</dbReference>
<accession>K0F148</accession>
<dbReference type="CDD" id="cd00397">
    <property type="entry name" value="DNA_BRE_C"/>
    <property type="match status" value="1"/>
</dbReference>
<dbReference type="STRING" id="1133849.O3I_024335"/>
<dbReference type="HOGENOM" id="CLU_367936_0_0_11"/>
<evidence type="ECO:0000313" key="4">
    <source>
        <dbReference type="Proteomes" id="UP000006304"/>
    </source>
</evidence>
<proteinExistence type="predicted"/>
<evidence type="ECO:0000256" key="1">
    <source>
        <dbReference type="ARBA" id="ARBA00023172"/>
    </source>
</evidence>
<reference evidence="3 4" key="1">
    <citation type="journal article" date="2012" name="J. Bacteriol.">
        <title>Complete genome sequence of Nocardia brasiliensis HUJEG-1.</title>
        <authorList>
            <person name="Vera-Cabrera L."/>
            <person name="Ortiz-Lopez R."/>
            <person name="Elizondo-Gonzalez R."/>
            <person name="Perez-Maya A.A."/>
            <person name="Ocampo-Candiani J."/>
        </authorList>
    </citation>
    <scope>NUCLEOTIDE SEQUENCE [LARGE SCALE GENOMIC DNA]</scope>
    <source>
        <strain evidence="4">ATCC 700358</strain>
    </source>
</reference>
<dbReference type="Pfam" id="PF00589">
    <property type="entry name" value="Phage_integrase"/>
    <property type="match status" value="1"/>
</dbReference>
<dbReference type="GO" id="GO:0015074">
    <property type="term" value="P:DNA integration"/>
    <property type="evidence" value="ECO:0007669"/>
    <property type="project" value="InterPro"/>
</dbReference>